<evidence type="ECO:0000313" key="4">
    <source>
        <dbReference type="EMBL" id="KAJ8759444.1"/>
    </source>
</evidence>
<proteinExistence type="inferred from homology"/>
<dbReference type="PANTHER" id="PTHR46128">
    <property type="entry name" value="MITOCHONDRIAL GROUP I INTRON SPLICING FACTOR CCM1"/>
    <property type="match status" value="1"/>
</dbReference>
<dbReference type="InterPro" id="IPR002885">
    <property type="entry name" value="PPR_rpt"/>
</dbReference>
<accession>A0AAV8SZG7</accession>
<dbReference type="Pfam" id="PF13041">
    <property type="entry name" value="PPR_2"/>
    <property type="match status" value="3"/>
</dbReference>
<dbReference type="InterPro" id="IPR011990">
    <property type="entry name" value="TPR-like_helical_dom_sf"/>
</dbReference>
<feature type="repeat" description="PPR" evidence="3">
    <location>
        <begin position="209"/>
        <end position="243"/>
    </location>
</feature>
<protein>
    <recommendedName>
        <fullName evidence="6">Pentatricopeptide repeat-containing protein</fullName>
    </recommendedName>
</protein>
<comment type="caution">
    <text evidence="4">The sequence shown here is derived from an EMBL/GenBank/DDBJ whole genome shotgun (WGS) entry which is preliminary data.</text>
</comment>
<dbReference type="EMBL" id="JAIWQS010000007">
    <property type="protein sequence ID" value="KAJ8759444.1"/>
    <property type="molecule type" value="Genomic_DNA"/>
</dbReference>
<dbReference type="InterPro" id="IPR050872">
    <property type="entry name" value="PPR_P_subfamily"/>
</dbReference>
<evidence type="ECO:0000256" key="1">
    <source>
        <dbReference type="ARBA" id="ARBA00007626"/>
    </source>
</evidence>
<evidence type="ECO:0000256" key="2">
    <source>
        <dbReference type="ARBA" id="ARBA00022737"/>
    </source>
</evidence>
<keyword evidence="2" id="KW-0677">Repeat</keyword>
<dbReference type="Gene3D" id="1.25.40.10">
    <property type="entry name" value="Tetratricopeptide repeat domain"/>
    <property type="match status" value="3"/>
</dbReference>
<organism evidence="4 5">
    <name type="scientific">Erythroxylum novogranatense</name>
    <dbReference type="NCBI Taxonomy" id="1862640"/>
    <lineage>
        <taxon>Eukaryota</taxon>
        <taxon>Viridiplantae</taxon>
        <taxon>Streptophyta</taxon>
        <taxon>Embryophyta</taxon>
        <taxon>Tracheophyta</taxon>
        <taxon>Spermatophyta</taxon>
        <taxon>Magnoliopsida</taxon>
        <taxon>eudicotyledons</taxon>
        <taxon>Gunneridae</taxon>
        <taxon>Pentapetalae</taxon>
        <taxon>rosids</taxon>
        <taxon>fabids</taxon>
        <taxon>Malpighiales</taxon>
        <taxon>Erythroxylaceae</taxon>
        <taxon>Erythroxylum</taxon>
    </lineage>
</organism>
<dbReference type="AlphaFoldDB" id="A0AAV8SZG7"/>
<comment type="similarity">
    <text evidence="1">Belongs to the PPR family. P subfamily.</text>
</comment>
<dbReference type="PROSITE" id="PS51375">
    <property type="entry name" value="PPR"/>
    <property type="match status" value="4"/>
</dbReference>
<evidence type="ECO:0000313" key="5">
    <source>
        <dbReference type="Proteomes" id="UP001159364"/>
    </source>
</evidence>
<name>A0AAV8SZG7_9ROSI</name>
<dbReference type="Proteomes" id="UP001159364">
    <property type="component" value="Linkage Group LG07"/>
</dbReference>
<dbReference type="NCBIfam" id="TIGR00756">
    <property type="entry name" value="PPR"/>
    <property type="match status" value="5"/>
</dbReference>
<gene>
    <name evidence="4" type="ORF">K2173_006978</name>
</gene>
<dbReference type="Pfam" id="PF01535">
    <property type="entry name" value="PPR"/>
    <property type="match status" value="1"/>
</dbReference>
<keyword evidence="5" id="KW-1185">Reference proteome</keyword>
<feature type="repeat" description="PPR" evidence="3">
    <location>
        <begin position="174"/>
        <end position="208"/>
    </location>
</feature>
<feature type="repeat" description="PPR" evidence="3">
    <location>
        <begin position="105"/>
        <end position="139"/>
    </location>
</feature>
<sequence length="361" mass="40894">MKNVLTFTITEDDLRCPIADLVSLVESRFDEPSIVGKLCHMLFRVYVDVSMFEYDLEVFNYMVSNGLKIDERSCIISLLALKRCGKMEACLNLFEKILESDIEITVYSLTIVIGALCKSGKVQRAKDLLIEMSVKGIKPTIFTYNTLLNAYIKMDFGGVNEMLKLMAMEETVYNASTYTILIAWFGSNRKFVQAEKLFEEMHERKVEPDVHVYTSVICWNCKAGNLRMTFMLFDEMAKKGIATNVHTYGALIDSVCKAGKVEAAEILLNEMQSKGFDVNVVFNIFIDGYCRKGFINKAIKVLAAMEKKGFNEDIFTHNIIASGLSKLQSVGTAIRKFVEPEGPVEFSLYTSNYCYTRNIII</sequence>
<feature type="repeat" description="PPR" evidence="3">
    <location>
        <begin position="244"/>
        <end position="278"/>
    </location>
</feature>
<dbReference type="PANTHER" id="PTHR46128:SF211">
    <property type="entry name" value="PENTACOTRIPEPTIDE-REPEAT REGION OF PRORP DOMAIN-CONTAINING PROTEIN"/>
    <property type="match status" value="1"/>
</dbReference>
<reference evidence="4 5" key="1">
    <citation type="submission" date="2021-09" db="EMBL/GenBank/DDBJ databases">
        <title>Genomic insights and catalytic innovation underlie evolution of tropane alkaloids biosynthesis.</title>
        <authorList>
            <person name="Wang Y.-J."/>
            <person name="Tian T."/>
            <person name="Huang J.-P."/>
            <person name="Huang S.-X."/>
        </authorList>
    </citation>
    <scope>NUCLEOTIDE SEQUENCE [LARGE SCALE GENOMIC DNA]</scope>
    <source>
        <strain evidence="4">KIB-2018</strain>
        <tissue evidence="4">Leaf</tissue>
    </source>
</reference>
<evidence type="ECO:0000256" key="3">
    <source>
        <dbReference type="PROSITE-ProRule" id="PRU00708"/>
    </source>
</evidence>
<evidence type="ECO:0008006" key="6">
    <source>
        <dbReference type="Google" id="ProtNLM"/>
    </source>
</evidence>